<dbReference type="Proteomes" id="UP000637423">
    <property type="component" value="Unassembled WGS sequence"/>
</dbReference>
<accession>A0A916XBY4</accession>
<sequence length="203" mass="22779">MSSDTQLLKRRTPRQARSEDRLAGMLDAAAELIAETGYEAATMTAIAERAGSSIGALYQYFRNKEEVARALREQYGEEMAQGWAALEKVAAQLTLEELVHRLFDLMTAFMIARPAYIPLLSAPLNYQRSADARMRLREHFARIFQQKQPALDVAQAYLIANVTLQLVKGLNPLYAQSSAKDRILLVQEFKTVVTAYLTLKLAP</sequence>
<feature type="DNA-binding region" description="H-T-H motif" evidence="5">
    <location>
        <begin position="42"/>
        <end position="61"/>
    </location>
</feature>
<keyword evidence="3 5" id="KW-0238">DNA-binding</keyword>
<feature type="domain" description="HTH tetR-type" evidence="6">
    <location>
        <begin position="19"/>
        <end position="79"/>
    </location>
</feature>
<organism evidence="7 8">
    <name type="scientific">Undibacterium terreum</name>
    <dbReference type="NCBI Taxonomy" id="1224302"/>
    <lineage>
        <taxon>Bacteria</taxon>
        <taxon>Pseudomonadati</taxon>
        <taxon>Pseudomonadota</taxon>
        <taxon>Betaproteobacteria</taxon>
        <taxon>Burkholderiales</taxon>
        <taxon>Oxalobacteraceae</taxon>
        <taxon>Undibacterium</taxon>
    </lineage>
</organism>
<evidence type="ECO:0000259" key="6">
    <source>
        <dbReference type="PROSITE" id="PS50977"/>
    </source>
</evidence>
<dbReference type="InterPro" id="IPR050109">
    <property type="entry name" value="HTH-type_TetR-like_transc_reg"/>
</dbReference>
<dbReference type="Pfam" id="PF17918">
    <property type="entry name" value="TetR_C_15"/>
    <property type="match status" value="1"/>
</dbReference>
<dbReference type="EMBL" id="BMED01000001">
    <property type="protein sequence ID" value="GGC60483.1"/>
    <property type="molecule type" value="Genomic_DNA"/>
</dbReference>
<dbReference type="RefSeq" id="WP_229750861.1">
    <property type="nucleotide sequence ID" value="NZ_BMED01000001.1"/>
</dbReference>
<dbReference type="InterPro" id="IPR041669">
    <property type="entry name" value="TetR_C_15"/>
</dbReference>
<proteinExistence type="predicted"/>
<dbReference type="Gene3D" id="1.10.357.10">
    <property type="entry name" value="Tetracycline Repressor, domain 2"/>
    <property type="match status" value="1"/>
</dbReference>
<dbReference type="SUPFAM" id="SSF46689">
    <property type="entry name" value="Homeodomain-like"/>
    <property type="match status" value="1"/>
</dbReference>
<dbReference type="PANTHER" id="PTHR30055">
    <property type="entry name" value="HTH-TYPE TRANSCRIPTIONAL REGULATOR RUTR"/>
    <property type="match status" value="1"/>
</dbReference>
<protein>
    <submittedName>
        <fullName evidence="7">TetR family transcriptional regulator</fullName>
    </submittedName>
</protein>
<dbReference type="PANTHER" id="PTHR30055:SF234">
    <property type="entry name" value="HTH-TYPE TRANSCRIPTIONAL REGULATOR BETI"/>
    <property type="match status" value="1"/>
</dbReference>
<dbReference type="PROSITE" id="PS01081">
    <property type="entry name" value="HTH_TETR_1"/>
    <property type="match status" value="1"/>
</dbReference>
<dbReference type="GO" id="GO:0000976">
    <property type="term" value="F:transcription cis-regulatory region binding"/>
    <property type="evidence" value="ECO:0007669"/>
    <property type="project" value="TreeGrafter"/>
</dbReference>
<dbReference type="InterPro" id="IPR001647">
    <property type="entry name" value="HTH_TetR"/>
</dbReference>
<dbReference type="Pfam" id="PF00440">
    <property type="entry name" value="TetR_N"/>
    <property type="match status" value="1"/>
</dbReference>
<dbReference type="InterPro" id="IPR023772">
    <property type="entry name" value="DNA-bd_HTH_TetR-type_CS"/>
</dbReference>
<keyword evidence="4" id="KW-0804">Transcription</keyword>
<dbReference type="AlphaFoldDB" id="A0A916XBY4"/>
<keyword evidence="2" id="KW-0805">Transcription regulation</keyword>
<dbReference type="PRINTS" id="PR00455">
    <property type="entry name" value="HTHTETR"/>
</dbReference>
<evidence type="ECO:0000256" key="1">
    <source>
        <dbReference type="ARBA" id="ARBA00022491"/>
    </source>
</evidence>
<reference evidence="7" key="2">
    <citation type="submission" date="2020-09" db="EMBL/GenBank/DDBJ databases">
        <authorList>
            <person name="Sun Q."/>
            <person name="Zhou Y."/>
        </authorList>
    </citation>
    <scope>NUCLEOTIDE SEQUENCE</scope>
    <source>
        <strain evidence="7">CGMCC 1.10998</strain>
    </source>
</reference>
<reference evidence="7" key="1">
    <citation type="journal article" date="2014" name="Int. J. Syst. Evol. Microbiol.">
        <title>Complete genome sequence of Corynebacterium casei LMG S-19264T (=DSM 44701T), isolated from a smear-ripened cheese.</title>
        <authorList>
            <consortium name="US DOE Joint Genome Institute (JGI-PGF)"/>
            <person name="Walter F."/>
            <person name="Albersmeier A."/>
            <person name="Kalinowski J."/>
            <person name="Ruckert C."/>
        </authorList>
    </citation>
    <scope>NUCLEOTIDE SEQUENCE</scope>
    <source>
        <strain evidence="7">CGMCC 1.10998</strain>
    </source>
</reference>
<keyword evidence="8" id="KW-1185">Reference proteome</keyword>
<name>A0A916XBY4_9BURK</name>
<evidence type="ECO:0000256" key="5">
    <source>
        <dbReference type="PROSITE-ProRule" id="PRU00335"/>
    </source>
</evidence>
<keyword evidence="1" id="KW-0678">Repressor</keyword>
<dbReference type="PROSITE" id="PS50977">
    <property type="entry name" value="HTH_TETR_2"/>
    <property type="match status" value="1"/>
</dbReference>
<evidence type="ECO:0000313" key="8">
    <source>
        <dbReference type="Proteomes" id="UP000637423"/>
    </source>
</evidence>
<evidence type="ECO:0000256" key="3">
    <source>
        <dbReference type="ARBA" id="ARBA00023125"/>
    </source>
</evidence>
<evidence type="ECO:0000313" key="7">
    <source>
        <dbReference type="EMBL" id="GGC60483.1"/>
    </source>
</evidence>
<gene>
    <name evidence="7" type="ORF">GCM10011396_04210</name>
</gene>
<dbReference type="InterPro" id="IPR009057">
    <property type="entry name" value="Homeodomain-like_sf"/>
</dbReference>
<comment type="caution">
    <text evidence="7">The sequence shown here is derived from an EMBL/GenBank/DDBJ whole genome shotgun (WGS) entry which is preliminary data.</text>
</comment>
<dbReference type="GO" id="GO:0003700">
    <property type="term" value="F:DNA-binding transcription factor activity"/>
    <property type="evidence" value="ECO:0007669"/>
    <property type="project" value="TreeGrafter"/>
</dbReference>
<evidence type="ECO:0000256" key="4">
    <source>
        <dbReference type="ARBA" id="ARBA00023163"/>
    </source>
</evidence>
<evidence type="ECO:0000256" key="2">
    <source>
        <dbReference type="ARBA" id="ARBA00023015"/>
    </source>
</evidence>